<evidence type="ECO:0000259" key="4">
    <source>
        <dbReference type="Pfam" id="PF13649"/>
    </source>
</evidence>
<evidence type="ECO:0000313" key="6">
    <source>
        <dbReference type="Proteomes" id="UP000007519"/>
    </source>
</evidence>
<dbReference type="InterPro" id="IPR029063">
    <property type="entry name" value="SAM-dependent_MTases_sf"/>
</dbReference>
<reference evidence="5 6" key="1">
    <citation type="journal article" date="2012" name="Stand. Genomic Sci.">
        <title>Complete genome sequencing and analysis of Saprospira grandis str. Lewin, a predatory marine bacterium.</title>
        <authorList>
            <person name="Saw J.H."/>
            <person name="Yuryev A."/>
            <person name="Kanbe M."/>
            <person name="Hou S."/>
            <person name="Young A.G."/>
            <person name="Aizawa S."/>
            <person name="Alam M."/>
        </authorList>
    </citation>
    <scope>NUCLEOTIDE SEQUENCE [LARGE SCALE GENOMIC DNA]</scope>
    <source>
        <strain evidence="5 6">Lewin</strain>
    </source>
</reference>
<feature type="domain" description="Methyltransferase" evidence="4">
    <location>
        <begin position="64"/>
        <end position="156"/>
    </location>
</feature>
<organism evidence="5 6">
    <name type="scientific">Saprospira grandis (strain Lewin)</name>
    <dbReference type="NCBI Taxonomy" id="984262"/>
    <lineage>
        <taxon>Bacteria</taxon>
        <taxon>Pseudomonadati</taxon>
        <taxon>Bacteroidota</taxon>
        <taxon>Saprospiria</taxon>
        <taxon>Saprospirales</taxon>
        <taxon>Saprospiraceae</taxon>
        <taxon>Saprospira</taxon>
    </lineage>
</organism>
<keyword evidence="1 5" id="KW-0489">Methyltransferase</keyword>
<accession>H6L179</accession>
<evidence type="ECO:0000256" key="1">
    <source>
        <dbReference type="ARBA" id="ARBA00022603"/>
    </source>
</evidence>
<dbReference type="InterPro" id="IPR041698">
    <property type="entry name" value="Methyltransf_25"/>
</dbReference>
<dbReference type="CDD" id="cd02440">
    <property type="entry name" value="AdoMet_MTases"/>
    <property type="match status" value="1"/>
</dbReference>
<dbReference type="EMBL" id="CP002831">
    <property type="protein sequence ID" value="AFC26115.1"/>
    <property type="molecule type" value="Genomic_DNA"/>
</dbReference>
<dbReference type="HOGENOM" id="CLU_078235_1_0_10"/>
<dbReference type="Pfam" id="PF13649">
    <property type="entry name" value="Methyltransf_25"/>
    <property type="match status" value="1"/>
</dbReference>
<gene>
    <name evidence="5" type="ordered locus">SGRA_3390</name>
</gene>
<dbReference type="Gene3D" id="3.40.50.150">
    <property type="entry name" value="Vaccinia Virus protein VP39"/>
    <property type="match status" value="1"/>
</dbReference>
<evidence type="ECO:0000313" key="5">
    <source>
        <dbReference type="EMBL" id="AFC26115.1"/>
    </source>
</evidence>
<dbReference type="KEGG" id="sgn:SGRA_3390"/>
<keyword evidence="2" id="KW-0808">Transferase</keyword>
<dbReference type="PANTHER" id="PTHR43464">
    <property type="entry name" value="METHYLTRANSFERASE"/>
    <property type="match status" value="1"/>
</dbReference>
<keyword evidence="3" id="KW-0949">S-adenosyl-L-methionine</keyword>
<evidence type="ECO:0000256" key="3">
    <source>
        <dbReference type="ARBA" id="ARBA00022691"/>
    </source>
</evidence>
<dbReference type="eggNOG" id="COG2226">
    <property type="taxonomic scope" value="Bacteria"/>
</dbReference>
<dbReference type="SUPFAM" id="SSF53335">
    <property type="entry name" value="S-adenosyl-L-methionine-dependent methyltransferases"/>
    <property type="match status" value="1"/>
</dbReference>
<dbReference type="PANTHER" id="PTHR43464:SF19">
    <property type="entry name" value="UBIQUINONE BIOSYNTHESIS O-METHYLTRANSFERASE, MITOCHONDRIAL"/>
    <property type="match status" value="1"/>
</dbReference>
<keyword evidence="6" id="KW-1185">Reference proteome</keyword>
<evidence type="ECO:0000256" key="2">
    <source>
        <dbReference type="ARBA" id="ARBA00022679"/>
    </source>
</evidence>
<proteinExistence type="predicted"/>
<dbReference type="GO" id="GO:0032259">
    <property type="term" value="P:methylation"/>
    <property type="evidence" value="ECO:0007669"/>
    <property type="project" value="UniProtKB-KW"/>
</dbReference>
<name>H6L179_SAPGL</name>
<dbReference type="STRING" id="984262.SGRA_3390"/>
<dbReference type="Proteomes" id="UP000007519">
    <property type="component" value="Chromosome"/>
</dbReference>
<sequence length="235" mass="27286">MLYFKQRSEKEEIMDDLEMEGPELKATLEQIAWVNKLLGGLAISQAALAQLLQTWPKEKPLRLVDLGCGGGDALRAFALWGRKKGYRLDLLGIDANAYCLEQARLWSSDFPEIRYAQLDVFGEEFATLEFDVAHCALFLHHFEEEALDRLLLQLKAQAQWGGIVNDLERSKLAHFLFRLVTKLLGASPMVRYDGLLSIQKSFLGREWRERLGRLGYRNYRLAWAWAFRHKILWWK</sequence>
<dbReference type="OrthoDB" id="9800454at2"/>
<dbReference type="AlphaFoldDB" id="H6L179"/>
<protein>
    <submittedName>
        <fullName evidence="5">Methyltransferase type 12</fullName>
    </submittedName>
</protein>
<dbReference type="GO" id="GO:0008168">
    <property type="term" value="F:methyltransferase activity"/>
    <property type="evidence" value="ECO:0007669"/>
    <property type="project" value="UniProtKB-KW"/>
</dbReference>
<dbReference type="RefSeq" id="WP_015693710.1">
    <property type="nucleotide sequence ID" value="NC_016940.1"/>
</dbReference>